<proteinExistence type="predicted"/>
<dbReference type="RefSeq" id="XP_066670450.1">
    <property type="nucleotide sequence ID" value="XM_066806832.1"/>
</dbReference>
<sequence>MTERQAWDDEFHEIERGWGSFLEVQDRCGGWFTPCRGLRWFCKAERNPGPFMLYYKCIPHHGILHPQHEHFQETGFKFQYQDDYDDFSDDYDEDGPW</sequence>
<protein>
    <submittedName>
        <fullName evidence="1">Uncharacterized protein</fullName>
    </submittedName>
</protein>
<dbReference type="Proteomes" id="UP001433268">
    <property type="component" value="Unassembled WGS sequence"/>
</dbReference>
<dbReference type="EMBL" id="JAQQWN010000004">
    <property type="protein sequence ID" value="KAK8087556.1"/>
    <property type="molecule type" value="Genomic_DNA"/>
</dbReference>
<evidence type="ECO:0000313" key="1">
    <source>
        <dbReference type="EMBL" id="KAK8087556.1"/>
    </source>
</evidence>
<evidence type="ECO:0000313" key="2">
    <source>
        <dbReference type="Proteomes" id="UP001433268"/>
    </source>
</evidence>
<organism evidence="1 2">
    <name type="scientific">Apiospora hydei</name>
    <dbReference type="NCBI Taxonomy" id="1337664"/>
    <lineage>
        <taxon>Eukaryota</taxon>
        <taxon>Fungi</taxon>
        <taxon>Dikarya</taxon>
        <taxon>Ascomycota</taxon>
        <taxon>Pezizomycotina</taxon>
        <taxon>Sordariomycetes</taxon>
        <taxon>Xylariomycetidae</taxon>
        <taxon>Amphisphaeriales</taxon>
        <taxon>Apiosporaceae</taxon>
        <taxon>Apiospora</taxon>
    </lineage>
</organism>
<gene>
    <name evidence="1" type="ORF">PG997_002517</name>
</gene>
<reference evidence="1 2" key="1">
    <citation type="submission" date="2023-01" db="EMBL/GenBank/DDBJ databases">
        <title>Analysis of 21 Apiospora genomes using comparative genomics revels a genus with tremendous synthesis potential of carbohydrate active enzymes and secondary metabolites.</title>
        <authorList>
            <person name="Sorensen T."/>
        </authorList>
    </citation>
    <scope>NUCLEOTIDE SEQUENCE [LARGE SCALE GENOMIC DNA]</scope>
    <source>
        <strain evidence="1 2">CBS 114990</strain>
    </source>
</reference>
<accession>A0ABR1WWN4</accession>
<name>A0ABR1WWN4_9PEZI</name>
<keyword evidence="2" id="KW-1185">Reference proteome</keyword>
<dbReference type="GeneID" id="92039892"/>
<comment type="caution">
    <text evidence="1">The sequence shown here is derived from an EMBL/GenBank/DDBJ whole genome shotgun (WGS) entry which is preliminary data.</text>
</comment>